<evidence type="ECO:0000313" key="2">
    <source>
        <dbReference type="Proteomes" id="UP000199651"/>
    </source>
</evidence>
<dbReference type="EMBL" id="FNJB01000018">
    <property type="protein sequence ID" value="SDP86348.1"/>
    <property type="molecule type" value="Genomic_DNA"/>
</dbReference>
<dbReference type="AlphaFoldDB" id="A0A1H0W6V5"/>
<dbReference type="Proteomes" id="UP000199651">
    <property type="component" value="Unassembled WGS sequence"/>
</dbReference>
<accession>A0A1H0W6V5</accession>
<organism evidence="1 2">
    <name type="scientific">Actinokineospora alba</name>
    <dbReference type="NCBI Taxonomy" id="504798"/>
    <lineage>
        <taxon>Bacteria</taxon>
        <taxon>Bacillati</taxon>
        <taxon>Actinomycetota</taxon>
        <taxon>Actinomycetes</taxon>
        <taxon>Pseudonocardiales</taxon>
        <taxon>Pseudonocardiaceae</taxon>
        <taxon>Actinokineospora</taxon>
    </lineage>
</organism>
<gene>
    <name evidence="1" type="ORF">SAMN05192558_11830</name>
</gene>
<protein>
    <submittedName>
        <fullName evidence="1">Uncharacterized protein</fullName>
    </submittedName>
</protein>
<evidence type="ECO:0000313" key="1">
    <source>
        <dbReference type="EMBL" id="SDP86348.1"/>
    </source>
</evidence>
<name>A0A1H0W6V5_9PSEU</name>
<keyword evidence="2" id="KW-1185">Reference proteome</keyword>
<proteinExistence type="predicted"/>
<reference evidence="2" key="1">
    <citation type="submission" date="2016-10" db="EMBL/GenBank/DDBJ databases">
        <authorList>
            <person name="Varghese N."/>
            <person name="Submissions S."/>
        </authorList>
    </citation>
    <scope>NUCLEOTIDE SEQUENCE [LARGE SCALE GENOMIC DNA]</scope>
    <source>
        <strain evidence="2">IBRC-M 10655</strain>
    </source>
</reference>
<sequence>MKPAPIGHASVAPPYAAMTTLICRSERDER</sequence>